<reference evidence="1 2" key="1">
    <citation type="submission" date="2020-08" db="EMBL/GenBank/DDBJ databases">
        <title>Genomic Encyclopedia of Type Strains, Phase IV (KMG-IV): sequencing the most valuable type-strain genomes for metagenomic binning, comparative biology and taxonomic classification.</title>
        <authorList>
            <person name="Goeker M."/>
        </authorList>
    </citation>
    <scope>NUCLEOTIDE SEQUENCE [LARGE SCALE GENOMIC DNA]</scope>
    <source>
        <strain evidence="1 2">DSM 29854</strain>
    </source>
</reference>
<dbReference type="EMBL" id="JACJIQ010000022">
    <property type="protein sequence ID" value="MBA9079435.1"/>
    <property type="molecule type" value="Genomic_DNA"/>
</dbReference>
<name>A0A839GVD0_9BACT</name>
<gene>
    <name evidence="1" type="ORF">FHS90_004171</name>
</gene>
<sequence length="86" mass="9407">MTPYALVAYTEPRVKRHSAQHLAVIKTQVALPQIHRHLPPLLPEVQAWLAACQVAAAQQELAAFIKGNVFAIETHPTGPANKPNPE</sequence>
<evidence type="ECO:0000313" key="1">
    <source>
        <dbReference type="EMBL" id="MBA9079435.1"/>
    </source>
</evidence>
<comment type="caution">
    <text evidence="1">The sequence shown here is derived from an EMBL/GenBank/DDBJ whole genome shotgun (WGS) entry which is preliminary data.</text>
</comment>
<proteinExistence type="predicted"/>
<accession>A0A839GVD0</accession>
<keyword evidence="2" id="KW-1185">Reference proteome</keyword>
<organism evidence="1 2">
    <name type="scientific">Rufibacter quisquiliarum</name>
    <dbReference type="NCBI Taxonomy" id="1549639"/>
    <lineage>
        <taxon>Bacteria</taxon>
        <taxon>Pseudomonadati</taxon>
        <taxon>Bacteroidota</taxon>
        <taxon>Cytophagia</taxon>
        <taxon>Cytophagales</taxon>
        <taxon>Hymenobacteraceae</taxon>
        <taxon>Rufibacter</taxon>
    </lineage>
</organism>
<evidence type="ECO:0000313" key="2">
    <source>
        <dbReference type="Proteomes" id="UP000563094"/>
    </source>
</evidence>
<dbReference type="AlphaFoldDB" id="A0A839GVD0"/>
<protein>
    <submittedName>
        <fullName evidence="1">Uncharacterized protein</fullName>
    </submittedName>
</protein>
<dbReference type="Proteomes" id="UP000563094">
    <property type="component" value="Unassembled WGS sequence"/>
</dbReference>
<dbReference type="RefSeq" id="WP_182514329.1">
    <property type="nucleotide sequence ID" value="NZ_JACJIQ010000022.1"/>
</dbReference>